<protein>
    <submittedName>
        <fullName evidence="2">Uncharacterized protein</fullName>
    </submittedName>
</protein>
<keyword evidence="3" id="KW-1185">Reference proteome</keyword>
<proteinExistence type="predicted"/>
<name>A0A6B3SY63_9BURK</name>
<organism evidence="2 3">
    <name type="scientific">Noviherbaspirillum galbum</name>
    <dbReference type="NCBI Taxonomy" id="2709383"/>
    <lineage>
        <taxon>Bacteria</taxon>
        <taxon>Pseudomonadati</taxon>
        <taxon>Pseudomonadota</taxon>
        <taxon>Betaproteobacteria</taxon>
        <taxon>Burkholderiales</taxon>
        <taxon>Oxalobacteraceae</taxon>
        <taxon>Noviherbaspirillum</taxon>
    </lineage>
</organism>
<reference evidence="2 3" key="1">
    <citation type="submission" date="2020-02" db="EMBL/GenBank/DDBJ databases">
        <authorList>
            <person name="Kim M.K."/>
        </authorList>
    </citation>
    <scope>NUCLEOTIDE SEQUENCE [LARGE SCALE GENOMIC DNA]</scope>
    <source>
        <strain evidence="2 3">17J57-3</strain>
    </source>
</reference>
<evidence type="ECO:0000313" key="3">
    <source>
        <dbReference type="Proteomes" id="UP000482155"/>
    </source>
</evidence>
<dbReference type="Proteomes" id="UP000482155">
    <property type="component" value="Unassembled WGS sequence"/>
</dbReference>
<dbReference type="AlphaFoldDB" id="A0A6B3SY63"/>
<evidence type="ECO:0000256" key="1">
    <source>
        <dbReference type="SAM" id="MobiDB-lite"/>
    </source>
</evidence>
<feature type="region of interest" description="Disordered" evidence="1">
    <location>
        <begin position="255"/>
        <end position="280"/>
    </location>
</feature>
<sequence length="336" mass="35360">MSGSKRVASNFSSTGQNASNNAAGDSSSVISVQQSQESKLNFWESLAKGVDAMLSAGGKMVPNESSGTITVVDTPQVLRAVEKYIEEENRRVGRSVYLKVEMLTLSSTSQSQLGADLAAVFTAGNGTFTGSPFGTVANATGSGAASFTLSGGKWRDSLLSLNARQGQTTVVSRSMLDAYTVNNHPVPFTVASTQSYVDSVSVPTASSNVTLTPPTPTVTQKQITTGTFLELLPHVLDSNRMLLQYTVDLSSDPDFETVQNSPTPGVPTVKSPRVARKSTSQTVNIRTGETLVLTQLGKRSDSDRAAYGLIGASAAGDRNREASVILITPVVIDNDI</sequence>
<evidence type="ECO:0000313" key="2">
    <source>
        <dbReference type="EMBL" id="NEX64216.1"/>
    </source>
</evidence>
<gene>
    <name evidence="2" type="ORF">G3574_24300</name>
</gene>
<feature type="compositionally biased region" description="Polar residues" evidence="1">
    <location>
        <begin position="1"/>
        <end position="16"/>
    </location>
</feature>
<dbReference type="RefSeq" id="WP_163968124.1">
    <property type="nucleotide sequence ID" value="NZ_JAAIVB010000078.1"/>
</dbReference>
<dbReference type="EMBL" id="JAAIVB010000078">
    <property type="protein sequence ID" value="NEX64216.1"/>
    <property type="molecule type" value="Genomic_DNA"/>
</dbReference>
<comment type="caution">
    <text evidence="2">The sequence shown here is derived from an EMBL/GenBank/DDBJ whole genome shotgun (WGS) entry which is preliminary data.</text>
</comment>
<accession>A0A6B3SY63</accession>
<feature type="region of interest" description="Disordered" evidence="1">
    <location>
        <begin position="1"/>
        <end position="25"/>
    </location>
</feature>